<accession>A0A3G3BVC0</accession>
<evidence type="ECO:0000313" key="2">
    <source>
        <dbReference type="Proteomes" id="UP000274199"/>
    </source>
</evidence>
<reference evidence="1 2" key="1">
    <citation type="submission" date="2018-09" db="EMBL/GenBank/DDBJ databases">
        <title>Comparative Genomic Analysis of Eight Novel Haloalkaliphilic Bacteriophages from Lake Elmenteita, Kenya.</title>
        <authorList>
            <person name="Akhwale J.K."/>
        </authorList>
    </citation>
    <scope>NUCLEOTIDE SEQUENCE [LARGE SCALE GENOMIC DNA]</scope>
</reference>
<dbReference type="Proteomes" id="UP000274199">
    <property type="component" value="Segment"/>
</dbReference>
<sequence>MHSEVVIIDTILILYREDDNMKTKIRFGFKSKTQLPLFMVWREHLDNNNEVEFAEVIFKIG</sequence>
<dbReference type="EMBL" id="MH884508">
    <property type="protein sequence ID" value="AYP68183.1"/>
    <property type="molecule type" value="Genomic_DNA"/>
</dbReference>
<gene>
    <name evidence="1" type="ORF">vBBcoS136_00051</name>
</gene>
<name>A0A3G3BVC0_9CAUD</name>
<keyword evidence="2" id="KW-1185">Reference proteome</keyword>
<organism evidence="1 2">
    <name type="scientific">Bacillus phage vB_BcoS-136</name>
    <dbReference type="NCBI Taxonomy" id="2419619"/>
    <lineage>
        <taxon>Viruses</taxon>
        <taxon>Duplodnaviria</taxon>
        <taxon>Heunggongvirae</taxon>
        <taxon>Uroviricota</taxon>
        <taxon>Caudoviricetes</taxon>
        <taxon>Heleneionescovirinae</taxon>
        <taxon>Kenyattavirus</taxon>
        <taxon>Kenyattavirus kv136</taxon>
    </lineage>
</organism>
<proteinExistence type="predicted"/>
<protein>
    <submittedName>
        <fullName evidence="1">Uncharacterized protein</fullName>
    </submittedName>
</protein>
<evidence type="ECO:0000313" key="1">
    <source>
        <dbReference type="EMBL" id="AYP68183.1"/>
    </source>
</evidence>